<evidence type="ECO:0000313" key="3">
    <source>
        <dbReference type="Proteomes" id="UP000314294"/>
    </source>
</evidence>
<keyword evidence="1" id="KW-0732">Signal</keyword>
<proteinExistence type="predicted"/>
<reference evidence="2 3" key="1">
    <citation type="submission" date="2019-03" db="EMBL/GenBank/DDBJ databases">
        <title>First draft genome of Liparis tanakae, snailfish: a comprehensive survey of snailfish specific genes.</title>
        <authorList>
            <person name="Kim W."/>
            <person name="Song I."/>
            <person name="Jeong J.-H."/>
            <person name="Kim D."/>
            <person name="Kim S."/>
            <person name="Ryu S."/>
            <person name="Song J.Y."/>
            <person name="Lee S.K."/>
        </authorList>
    </citation>
    <scope>NUCLEOTIDE SEQUENCE [LARGE SCALE GENOMIC DNA]</scope>
    <source>
        <tissue evidence="2">Muscle</tissue>
    </source>
</reference>
<sequence length="115" mass="12645">MPQLRSSIVSFHLLLLTFLHFGVNDTYALMPPFLRRAQHYGLGLSQHCVGIGFQQSRKIKVQHSHPPQALKTSHIHGPLISAEESTVCGSIFSPLLSLGHAPPPAALQARTLEYV</sequence>
<comment type="caution">
    <text evidence="2">The sequence shown here is derived from an EMBL/GenBank/DDBJ whole genome shotgun (WGS) entry which is preliminary data.</text>
</comment>
<feature type="signal peptide" evidence="1">
    <location>
        <begin position="1"/>
        <end position="28"/>
    </location>
</feature>
<evidence type="ECO:0000256" key="1">
    <source>
        <dbReference type="SAM" id="SignalP"/>
    </source>
</evidence>
<feature type="chain" id="PRO_5021322608" description="Secreted protein" evidence="1">
    <location>
        <begin position="29"/>
        <end position="115"/>
    </location>
</feature>
<dbReference type="EMBL" id="SRLO01000085">
    <property type="protein sequence ID" value="TNN77197.1"/>
    <property type="molecule type" value="Genomic_DNA"/>
</dbReference>
<keyword evidence="3" id="KW-1185">Reference proteome</keyword>
<dbReference type="AlphaFoldDB" id="A0A4Z2IHC0"/>
<accession>A0A4Z2IHC0</accession>
<name>A0A4Z2IHC0_9TELE</name>
<organism evidence="2 3">
    <name type="scientific">Liparis tanakae</name>
    <name type="common">Tanaka's snailfish</name>
    <dbReference type="NCBI Taxonomy" id="230148"/>
    <lineage>
        <taxon>Eukaryota</taxon>
        <taxon>Metazoa</taxon>
        <taxon>Chordata</taxon>
        <taxon>Craniata</taxon>
        <taxon>Vertebrata</taxon>
        <taxon>Euteleostomi</taxon>
        <taxon>Actinopterygii</taxon>
        <taxon>Neopterygii</taxon>
        <taxon>Teleostei</taxon>
        <taxon>Neoteleostei</taxon>
        <taxon>Acanthomorphata</taxon>
        <taxon>Eupercaria</taxon>
        <taxon>Perciformes</taxon>
        <taxon>Cottioidei</taxon>
        <taxon>Cottales</taxon>
        <taxon>Liparidae</taxon>
        <taxon>Liparis</taxon>
    </lineage>
</organism>
<evidence type="ECO:0008006" key="4">
    <source>
        <dbReference type="Google" id="ProtNLM"/>
    </source>
</evidence>
<dbReference type="Proteomes" id="UP000314294">
    <property type="component" value="Unassembled WGS sequence"/>
</dbReference>
<protein>
    <recommendedName>
        <fullName evidence="4">Secreted protein</fullName>
    </recommendedName>
</protein>
<gene>
    <name evidence="2" type="ORF">EYF80_012504</name>
</gene>
<evidence type="ECO:0000313" key="2">
    <source>
        <dbReference type="EMBL" id="TNN77197.1"/>
    </source>
</evidence>